<organism evidence="2">
    <name type="scientific">La France disease virus</name>
    <dbReference type="NCBI Taxonomy" id="28373"/>
    <lineage>
        <taxon>Viruses</taxon>
        <taxon>Riboviria</taxon>
        <taxon>Orthornavirae</taxon>
        <taxon>Duplornaviricota</taxon>
        <taxon>Chrymotiviricetes</taxon>
        <taxon>Ghabrivirales</taxon>
        <taxon>Alphatotivirineae</taxon>
        <taxon>Chrysoviridae</taxon>
        <taxon>Chrysovirus</taxon>
        <taxon>Agaricus bisporus virus 1</taxon>
    </lineage>
</organism>
<dbReference type="PROSITE" id="PS50802">
    <property type="entry name" value="OTU"/>
    <property type="match status" value="1"/>
</dbReference>
<protein>
    <submittedName>
        <fullName evidence="2">ORF</fullName>
    </submittedName>
</protein>
<sequence length="788" mass="86811">MDQLNSSSAFSVSSTNFVTMTDNLLNALSGASSSREQMAKEGVKSSEGFGQHSKFMRTNASMYGLQRDMLAAMDHSAGIQKQSWVGELLPSAAKLMLQHMNKTGFENSTSVRYKVDAESQLQGRRDISVSSTMLPKTFKDVVVRSNKAMNANFSYSTSGAQNSVQADILSTDVNIGNFIGNSLLYSMDNENQDADMLFTRLWLLHIDIASGSSLTVRMDPSDLEAQMTESTLKKLGPSELLAMHSLEAVVLAGSELSAQGRALVAAACTWRMSGMGTRVKRYKFQHQLFYLTGYKRERVELSDAKATLHVILHLAQRLDATAACSRGLQTAMWLFGGNMPVKSIKLMQSKSKVYERHGGGVSLQGVGMLLGAQYADKAIANLSCYIARAMEQHIAELMHEYVAQGVEADDDDEGTRYLMEKHMGAVVEIKDRWVDVVKTYLCPAVNWLSYIIDNMASIWIVEGRELALALGMLVAGGVTEMMAVGINLPERASEHANDDPYWETGKQNVRAWWLANQLAKDSGKKITHTLKVEVRGVEQIPLIDHIDCLVGQKLKYVFIGFGKSTLYSGEAFKVTMPAQAKKGIAPLKAVRLPTLPVPSKKEVPLTTAFQSFEKPQTVGISGEKREEVVDEEEEGYVLVVPTDTDELTKGELSSILSQRLTRQSVLGDGNCGIYALERVLGRTRSELTQTMKELAVDAEWCKDNGYSGETWLNEDVLSAIAAKYDKALVVISPSEKAMRYTRHARTSDVVVLWNEPSGPGLMRAGIHWDPMVRNAAGDAYIIRETITV</sequence>
<gene>
    <name evidence="2" type="primary">pL3</name>
</gene>
<name>Q83035_9VIRU</name>
<dbReference type="PIR" id="S17906">
    <property type="entry name" value="S17906"/>
</dbReference>
<proteinExistence type="predicted"/>
<feature type="domain" description="OTU" evidence="1">
    <location>
        <begin position="660"/>
        <end position="774"/>
    </location>
</feature>
<dbReference type="InterPro" id="IPR003323">
    <property type="entry name" value="OTU_dom"/>
</dbReference>
<evidence type="ECO:0000259" key="1">
    <source>
        <dbReference type="PROSITE" id="PS50802"/>
    </source>
</evidence>
<dbReference type="EMBL" id="D10830">
    <property type="protein sequence ID" value="BAA01612.1"/>
    <property type="molecule type" value="Genomic_RNA"/>
</dbReference>
<evidence type="ECO:0000313" key="2">
    <source>
        <dbReference type="EMBL" id="BAA01612.1"/>
    </source>
</evidence>
<accession>Q83035</accession>
<reference evidence="2" key="1">
    <citation type="journal article" date="1991" name="Curr. Genet.">
        <title>Sequences of three dsRNAs associated with La France disease of the cultivated mushroom (Agaricus bisporus).</title>
        <authorList>
            <person name="Harmsen M.C."/>
            <person name="Go S.J."/>
            <person name="de Haan A."/>
            <person name="Wessels J.G."/>
        </authorList>
    </citation>
    <scope>NUCLEOTIDE SEQUENCE</scope>
</reference>